<reference evidence="1" key="1">
    <citation type="submission" date="2018-05" db="EMBL/GenBank/DDBJ databases">
        <authorList>
            <person name="Lanie J.A."/>
            <person name="Ng W.-L."/>
            <person name="Kazmierczak K.M."/>
            <person name="Andrzejewski T.M."/>
            <person name="Davidsen T.M."/>
            <person name="Wayne K.J."/>
            <person name="Tettelin H."/>
            <person name="Glass J.I."/>
            <person name="Rusch D."/>
            <person name="Podicherti R."/>
            <person name="Tsui H.-C.T."/>
            <person name="Winkler M.E."/>
        </authorList>
    </citation>
    <scope>NUCLEOTIDE SEQUENCE</scope>
</reference>
<name>A0A382HP38_9ZZZZ</name>
<protein>
    <submittedName>
        <fullName evidence="1">Uncharacterized protein</fullName>
    </submittedName>
</protein>
<proteinExistence type="predicted"/>
<accession>A0A382HP38</accession>
<feature type="non-terminal residue" evidence="1">
    <location>
        <position position="25"/>
    </location>
</feature>
<feature type="non-terminal residue" evidence="1">
    <location>
        <position position="1"/>
    </location>
</feature>
<dbReference type="AlphaFoldDB" id="A0A382HP38"/>
<gene>
    <name evidence="1" type="ORF">METZ01_LOCUS241922</name>
</gene>
<dbReference type="EMBL" id="UINC01062443">
    <property type="protein sequence ID" value="SVB89068.1"/>
    <property type="molecule type" value="Genomic_DNA"/>
</dbReference>
<organism evidence="1">
    <name type="scientific">marine metagenome</name>
    <dbReference type="NCBI Taxonomy" id="408172"/>
    <lineage>
        <taxon>unclassified sequences</taxon>
        <taxon>metagenomes</taxon>
        <taxon>ecological metagenomes</taxon>
    </lineage>
</organism>
<sequence>VSIEFNNQDSRLGYLNDKLDDLLDG</sequence>
<evidence type="ECO:0000313" key="1">
    <source>
        <dbReference type="EMBL" id="SVB89068.1"/>
    </source>
</evidence>